<evidence type="ECO:0000256" key="6">
    <source>
        <dbReference type="ARBA" id="ARBA00022475"/>
    </source>
</evidence>
<dbReference type="Pfam" id="PF03626">
    <property type="entry name" value="COX4_pro"/>
    <property type="match status" value="1"/>
</dbReference>
<comment type="caution">
    <text evidence="18">The sequence shown here is derived from an EMBL/GenBank/DDBJ whole genome shotgun (WGS) entry which is preliminary data.</text>
</comment>
<comment type="subunit">
    <text evidence="3">Heterooctamer of two A chains, two B chains, two C chains and two D chains.</text>
</comment>
<reference evidence="18" key="1">
    <citation type="submission" date="2023-07" db="EMBL/GenBank/DDBJ databases">
        <title>Genome content predicts the carbon catabolic preferences of heterotrophic bacteria.</title>
        <authorList>
            <person name="Gralka M."/>
        </authorList>
    </citation>
    <scope>NUCLEOTIDE SEQUENCE</scope>
    <source>
        <strain evidence="18">C2R13</strain>
    </source>
</reference>
<dbReference type="GO" id="GO:0005886">
    <property type="term" value="C:plasma membrane"/>
    <property type="evidence" value="ECO:0007669"/>
    <property type="project" value="UniProtKB-SubCell"/>
</dbReference>
<gene>
    <name evidence="18" type="primary">cyoD</name>
    <name evidence="18" type="ORF">Q4535_11775</name>
</gene>
<protein>
    <recommendedName>
        <fullName evidence="4">Cytochrome bo(3) ubiquinol oxidase subunit 4</fullName>
    </recommendedName>
    <alternativeName>
        <fullName evidence="16">Cytochrome o ubiquinol oxidase subunit 4</fullName>
    </alternativeName>
    <alternativeName>
        <fullName evidence="13">Oxidase bo(3) subunit 4</fullName>
    </alternativeName>
    <alternativeName>
        <fullName evidence="14">Ubiquinol oxidase polypeptide IV</fullName>
    </alternativeName>
    <alternativeName>
        <fullName evidence="15">Ubiquinol oxidase subunit 4</fullName>
    </alternativeName>
</protein>
<dbReference type="GeneID" id="43179158"/>
<dbReference type="PANTHER" id="PTHR36835">
    <property type="entry name" value="CYTOCHROME BO(3) UBIQUINOL OXIDASE SUBUNIT 4"/>
    <property type="match status" value="1"/>
</dbReference>
<evidence type="ECO:0000256" key="16">
    <source>
        <dbReference type="ARBA" id="ARBA00032185"/>
    </source>
</evidence>
<evidence type="ECO:0000256" key="2">
    <source>
        <dbReference type="ARBA" id="ARBA00008079"/>
    </source>
</evidence>
<feature type="transmembrane region" description="Helical" evidence="17">
    <location>
        <begin position="78"/>
        <end position="100"/>
    </location>
</feature>
<dbReference type="InterPro" id="IPR050968">
    <property type="entry name" value="Cytochrome_c_oxidase_bac_sub4"/>
</dbReference>
<dbReference type="GO" id="GO:0009486">
    <property type="term" value="F:cytochrome bo3 ubiquinol oxidase activity"/>
    <property type="evidence" value="ECO:0007669"/>
    <property type="project" value="InterPro"/>
</dbReference>
<comment type="similarity">
    <text evidence="2">Belongs to the cytochrome c oxidase bacterial subunit 4 family.</text>
</comment>
<evidence type="ECO:0000256" key="1">
    <source>
        <dbReference type="ARBA" id="ARBA00004651"/>
    </source>
</evidence>
<dbReference type="GO" id="GO:0015990">
    <property type="term" value="P:electron transport coupled proton transport"/>
    <property type="evidence" value="ECO:0007669"/>
    <property type="project" value="InterPro"/>
</dbReference>
<evidence type="ECO:0000256" key="17">
    <source>
        <dbReference type="SAM" id="Phobius"/>
    </source>
</evidence>
<dbReference type="GO" id="GO:0009319">
    <property type="term" value="C:cytochrome o ubiquinol oxidase complex"/>
    <property type="evidence" value="ECO:0007669"/>
    <property type="project" value="TreeGrafter"/>
</dbReference>
<keyword evidence="11 17" id="KW-0472">Membrane</keyword>
<evidence type="ECO:0000256" key="10">
    <source>
        <dbReference type="ARBA" id="ARBA00023002"/>
    </source>
</evidence>
<dbReference type="RefSeq" id="WP_054555337.1">
    <property type="nucleotide sequence ID" value="NZ_CANLSP010000003.1"/>
</dbReference>
<evidence type="ECO:0000256" key="4">
    <source>
        <dbReference type="ARBA" id="ARBA00014689"/>
    </source>
</evidence>
<feature type="transmembrane region" description="Helical" evidence="17">
    <location>
        <begin position="45"/>
        <end position="66"/>
    </location>
</feature>
<organism evidence="18 19">
    <name type="scientific">Cobetia amphilecti</name>
    <dbReference type="NCBI Taxonomy" id="1055104"/>
    <lineage>
        <taxon>Bacteria</taxon>
        <taxon>Pseudomonadati</taxon>
        <taxon>Pseudomonadota</taxon>
        <taxon>Gammaproteobacteria</taxon>
        <taxon>Oceanospirillales</taxon>
        <taxon>Halomonadaceae</taxon>
        <taxon>Cobetia</taxon>
    </lineage>
</organism>
<dbReference type="NCBIfam" id="TIGR02847">
    <property type="entry name" value="CyoD"/>
    <property type="match status" value="1"/>
</dbReference>
<evidence type="ECO:0000256" key="15">
    <source>
        <dbReference type="ARBA" id="ARBA00031887"/>
    </source>
</evidence>
<evidence type="ECO:0000256" key="3">
    <source>
        <dbReference type="ARBA" id="ARBA00011700"/>
    </source>
</evidence>
<evidence type="ECO:0000256" key="14">
    <source>
        <dbReference type="ARBA" id="ARBA00030211"/>
    </source>
</evidence>
<dbReference type="Proteomes" id="UP001170481">
    <property type="component" value="Unassembled WGS sequence"/>
</dbReference>
<evidence type="ECO:0000256" key="11">
    <source>
        <dbReference type="ARBA" id="ARBA00023136"/>
    </source>
</evidence>
<accession>A0AAP4TZT7</accession>
<evidence type="ECO:0000256" key="12">
    <source>
        <dbReference type="ARBA" id="ARBA00025694"/>
    </source>
</evidence>
<evidence type="ECO:0000256" key="13">
    <source>
        <dbReference type="ARBA" id="ARBA00030071"/>
    </source>
</evidence>
<keyword evidence="10" id="KW-0560">Oxidoreductase</keyword>
<comment type="function">
    <text evidence="12">Cytochrome bo(3) ubiquinol terminal oxidase is the component of the aerobic respiratory chain of E.coli that predominates when cells are grown at high aeration. Has proton pump activity across the membrane in addition to electron transfer, pumping 2 protons/electron.</text>
</comment>
<keyword evidence="9 17" id="KW-1133">Transmembrane helix</keyword>
<evidence type="ECO:0000256" key="8">
    <source>
        <dbReference type="ARBA" id="ARBA00022982"/>
    </source>
</evidence>
<dbReference type="AlphaFoldDB" id="A0AAP4TZT7"/>
<sequence>MSHSNNDHNDNHGSVKQYVTGLILSIILTIIPFGMVMMMDDPGVGVIWAIYGFAIAQVFVQLYFFLHLDGSKEQSWNVMAMLFTLVIVAIVVGGSMWIMIELNQNMMPI</sequence>
<evidence type="ECO:0000256" key="5">
    <source>
        <dbReference type="ARBA" id="ARBA00022448"/>
    </source>
</evidence>
<comment type="subcellular location">
    <subcellularLocation>
        <location evidence="1">Cell membrane</location>
        <topology evidence="1">Multi-pass membrane protein</topology>
    </subcellularLocation>
</comment>
<dbReference type="InterPro" id="IPR014210">
    <property type="entry name" value="Cyt_o_ubiqinol_oxidase_su4"/>
</dbReference>
<feature type="transmembrane region" description="Helical" evidence="17">
    <location>
        <begin position="21"/>
        <end position="39"/>
    </location>
</feature>
<keyword evidence="5" id="KW-0813">Transport</keyword>
<dbReference type="EMBL" id="JAUORK010000015">
    <property type="protein sequence ID" value="MDO6672794.1"/>
    <property type="molecule type" value="Genomic_DNA"/>
</dbReference>
<proteinExistence type="inferred from homology"/>
<keyword evidence="8" id="KW-0249">Electron transport</keyword>
<evidence type="ECO:0000256" key="9">
    <source>
        <dbReference type="ARBA" id="ARBA00022989"/>
    </source>
</evidence>
<keyword evidence="7 17" id="KW-0812">Transmembrane</keyword>
<dbReference type="GO" id="GO:0015078">
    <property type="term" value="F:proton transmembrane transporter activity"/>
    <property type="evidence" value="ECO:0007669"/>
    <property type="project" value="TreeGrafter"/>
</dbReference>
<evidence type="ECO:0000313" key="19">
    <source>
        <dbReference type="Proteomes" id="UP001170481"/>
    </source>
</evidence>
<evidence type="ECO:0000256" key="7">
    <source>
        <dbReference type="ARBA" id="ARBA00022692"/>
    </source>
</evidence>
<evidence type="ECO:0000313" key="18">
    <source>
        <dbReference type="EMBL" id="MDO6672794.1"/>
    </source>
</evidence>
<dbReference type="InterPro" id="IPR005171">
    <property type="entry name" value="Cyt_c_oxidase_su4_prok"/>
</dbReference>
<name>A0AAP4TZT7_9GAMM</name>
<dbReference type="GO" id="GO:0019646">
    <property type="term" value="P:aerobic electron transport chain"/>
    <property type="evidence" value="ECO:0007669"/>
    <property type="project" value="TreeGrafter"/>
</dbReference>
<dbReference type="PANTHER" id="PTHR36835:SF1">
    <property type="entry name" value="CYTOCHROME BO(3) UBIQUINOL OXIDASE SUBUNIT 4"/>
    <property type="match status" value="1"/>
</dbReference>
<keyword evidence="6" id="KW-1003">Cell membrane</keyword>